<dbReference type="GO" id="GO:0000981">
    <property type="term" value="F:DNA-binding transcription factor activity, RNA polymerase II-specific"/>
    <property type="evidence" value="ECO:0000318"/>
    <property type="project" value="GO_Central"/>
</dbReference>
<keyword evidence="4" id="KW-0862">Zinc</keyword>
<evidence type="ECO:0000256" key="5">
    <source>
        <dbReference type="ARBA" id="ARBA00023242"/>
    </source>
</evidence>
<feature type="region of interest" description="Disordered" evidence="7">
    <location>
        <begin position="890"/>
        <end position="993"/>
    </location>
</feature>
<evidence type="ECO:0000259" key="8">
    <source>
        <dbReference type="PROSITE" id="PS50114"/>
    </source>
</evidence>
<protein>
    <recommendedName>
        <fullName evidence="8">GATA-type domain-containing protein</fullName>
    </recommendedName>
</protein>
<feature type="compositionally biased region" description="Low complexity" evidence="7">
    <location>
        <begin position="1118"/>
        <end position="1147"/>
    </location>
</feature>
<feature type="region of interest" description="Disordered" evidence="7">
    <location>
        <begin position="1"/>
        <end position="22"/>
    </location>
</feature>
<feature type="compositionally biased region" description="Low complexity" evidence="7">
    <location>
        <begin position="969"/>
        <end position="984"/>
    </location>
</feature>
<dbReference type="PaxDb" id="3055-EDP08513"/>
<feature type="compositionally biased region" description="Basic and acidic residues" evidence="7">
    <location>
        <begin position="1199"/>
        <end position="1208"/>
    </location>
</feature>
<evidence type="ECO:0000256" key="4">
    <source>
        <dbReference type="ARBA" id="ARBA00022833"/>
    </source>
</evidence>
<feature type="region of interest" description="Disordered" evidence="7">
    <location>
        <begin position="293"/>
        <end position="329"/>
    </location>
</feature>
<feature type="compositionally biased region" description="Acidic residues" evidence="7">
    <location>
        <begin position="306"/>
        <end position="320"/>
    </location>
</feature>
<feature type="compositionally biased region" description="Low complexity" evidence="7">
    <location>
        <begin position="1031"/>
        <end position="1053"/>
    </location>
</feature>
<dbReference type="GO" id="GO:0005634">
    <property type="term" value="C:nucleus"/>
    <property type="evidence" value="ECO:0000318"/>
    <property type="project" value="GO_Central"/>
</dbReference>
<dbReference type="InterPro" id="IPR039355">
    <property type="entry name" value="Transcription_factor_GATA"/>
</dbReference>
<evidence type="ECO:0000256" key="1">
    <source>
        <dbReference type="ARBA" id="ARBA00004123"/>
    </source>
</evidence>
<comment type="subcellular location">
    <subcellularLocation>
        <location evidence="1">Nucleus</location>
    </subcellularLocation>
</comment>
<dbReference type="PROSITE" id="PS50114">
    <property type="entry name" value="GATA_ZN_FINGER_2"/>
    <property type="match status" value="2"/>
</dbReference>
<dbReference type="KEGG" id="cre:CHLRE_06g266850v5"/>
<evidence type="ECO:0000256" key="2">
    <source>
        <dbReference type="ARBA" id="ARBA00022723"/>
    </source>
</evidence>
<sequence>MDDDVQPAVSRPAHGRSSKQEKVCHNCGTTRTPLWRKEGGSHLCNACGIYLKARGTHRPVELIRAQMILSARRGTGPDGGTGNDGGGGGSRARAVANQITRKSARKRTLRPGEGADDDDNYVSAKTARVATHARRPHLPPHASDAASTLMRNRLLAYSLAMGYTGNGGGATVGGGAGGHGPMLMPLHGTALAADGGLHGGAGHRGFGGGGAGGNGGLARLHALHAAQQRFNAGGGMFGGGGGFAGALAEEHNAALARYYGGGDGGEVGDGGDGSQDDEFMAYNGEGLQRGLYAGDGLPGGYGSGQTEEDEEEEEEEEDALIDGSVGGVDGMNPELSTCPELKADDDACAVASFLLMMRAGPSRGRKAAANAAAPQQQLVPLQLVPQREDAAVHQSLEAAVAAAQRAAGGMQLGGEHEDGSLPTDLAPGTPAAAGAAEVTAVVLEGNAAPAEAAAGDAAVKVQEEQTLAKPVSESEPGQPTSSTGTARPQPLTVQPTTSSQDGPDCVRLPQLVLAAAGSESPLVQSGADGAAEELAAAAMAAAAARSDVTKASPTGSDACDENVLGSLAPAVGAAAAAAAAAGDSDEAEERPADELLATMAPVGYRARNLDPASLQVRGEPTREHVVAPLVIPPPRPQHGAAGSRDRASMQVQVVAAADFSAASAGLPLGVGAAALLGTDALRGLAGRGLSPQLALAALQQQHALENQHLQQQLQLAAAAAAGLGQGQQLGAGAQAAGSHVPKVNPNSVSATASRHAATIAAGGCPPPPPRPPRNHRGPLLCSNCGTTQTPLWRKDRETGVTMCNACGIYKQTHGFDRPIGRNQAGGGAAAAVTKRGSGGGARGSVPPAAGKPDLATAAAVAAAAAMASERAAGVPICSWTAVGTLNPPSASGSHLGGGDHSGWAGSAGGNEALGGGKGKGRGSRAASPSPAAAGVLGSGGCSVERSASPRSGSVPNSNGRGAGEDGDDQTATTAGAAGAAAAGAKRPHDGTEQQQLQLLMLLEKERARGRRMDGTFSSWVMQTGPALASGGARRAVAPAAAAPRSPGGADAGSNGKEAAASPTTLDGIPVIKPINAARQGQQPPQAAAGSGHQSAAAAASRSPASPSASPSPSPQQPQQPSGAAAGTAAATTADGSDAGRGAQAAQGVRIHARPLQVQGQQMSALRAAGVTLGPRMAQPRADAAEVEADEAGAGPADAARMDGAEADAERVKPKLDAAAAAAVPMKEETMQDAGAEKPRPGSALQSRELQVQQQQRSAMPLQRLERDGPSSGAGGVVLRELLAGGFGGGGGGSPLAAAALQQQHELQRMELRAALAAADAGDMSRVALMLHQQQQQRSQAALALMQQQDQFALALAARQAGYLGAFGDGPAMGRGGGGLGGVGGGRGMSLDTAALLMASAAGNGGGGGGLRQSLGAGGGGLGGLSAAQQQQLLALHLRDTAAAGGLMQGGGRRGLDRL</sequence>
<feature type="compositionally biased region" description="Low complexity" evidence="7">
    <location>
        <begin position="1078"/>
        <end position="1108"/>
    </location>
</feature>
<evidence type="ECO:0000256" key="6">
    <source>
        <dbReference type="PROSITE-ProRule" id="PRU00094"/>
    </source>
</evidence>
<dbReference type="RefSeq" id="XP_042923579.1">
    <property type="nucleotide sequence ID" value="XM_043062873.1"/>
</dbReference>
<dbReference type="PROSITE" id="PS00344">
    <property type="entry name" value="GATA_ZN_FINGER_1"/>
    <property type="match status" value="1"/>
</dbReference>
<feature type="compositionally biased region" description="Low complexity" evidence="7">
    <location>
        <begin position="923"/>
        <end position="935"/>
    </location>
</feature>
<feature type="compositionally biased region" description="Polar residues" evidence="7">
    <location>
        <begin position="948"/>
        <end position="959"/>
    </location>
</feature>
<dbReference type="Proteomes" id="UP000006906">
    <property type="component" value="Chromosome 6"/>
</dbReference>
<feature type="compositionally biased region" description="Polar residues" evidence="7">
    <location>
        <begin position="475"/>
        <end position="501"/>
    </location>
</feature>
<keyword evidence="2" id="KW-0479">Metal-binding</keyword>
<feature type="compositionally biased region" description="Gly residues" evidence="7">
    <location>
        <begin position="894"/>
        <end position="917"/>
    </location>
</feature>
<feature type="region of interest" description="Disordered" evidence="7">
    <location>
        <begin position="454"/>
        <end position="505"/>
    </location>
</feature>
<dbReference type="InParanoid" id="A0A2K3DN23"/>
<feature type="region of interest" description="Disordered" evidence="7">
    <location>
        <begin position="411"/>
        <end position="432"/>
    </location>
</feature>
<evidence type="ECO:0000256" key="7">
    <source>
        <dbReference type="SAM" id="MobiDB-lite"/>
    </source>
</evidence>
<feature type="domain" description="GATA-type" evidence="8">
    <location>
        <begin position="775"/>
        <end position="835"/>
    </location>
</feature>
<keyword evidence="10" id="KW-1185">Reference proteome</keyword>
<keyword evidence="5" id="KW-0539">Nucleus</keyword>
<feature type="region of interest" description="Disordered" evidence="7">
    <location>
        <begin position="72"/>
        <end position="120"/>
    </location>
</feature>
<feature type="region of interest" description="Disordered" evidence="7">
    <location>
        <begin position="1078"/>
        <end position="1147"/>
    </location>
</feature>
<gene>
    <name evidence="9" type="ORF">CHLRE_06g266850v5</name>
</gene>
<dbReference type="GO" id="GO:0000978">
    <property type="term" value="F:RNA polymerase II cis-regulatory region sequence-specific DNA binding"/>
    <property type="evidence" value="ECO:0000318"/>
    <property type="project" value="GO_Central"/>
</dbReference>
<name>A0A2K3DN23_CHLRE</name>
<dbReference type="SMART" id="SM00401">
    <property type="entry name" value="ZnF_GATA"/>
    <property type="match status" value="2"/>
</dbReference>
<dbReference type="Pfam" id="PF00320">
    <property type="entry name" value="GATA"/>
    <property type="match status" value="2"/>
</dbReference>
<dbReference type="SUPFAM" id="SSF57716">
    <property type="entry name" value="Glucocorticoid receptor-like (DNA-binding domain)"/>
    <property type="match status" value="2"/>
</dbReference>
<dbReference type="Gene3D" id="3.30.50.10">
    <property type="entry name" value="Erythroid Transcription Factor GATA-1, subunit A"/>
    <property type="match status" value="2"/>
</dbReference>
<dbReference type="OrthoDB" id="553201at2759"/>
<feature type="compositionally biased region" description="Low complexity" evidence="7">
    <location>
        <begin position="1244"/>
        <end position="1257"/>
    </location>
</feature>
<proteinExistence type="predicted"/>
<feature type="compositionally biased region" description="Basic and acidic residues" evidence="7">
    <location>
        <begin position="1225"/>
        <end position="1239"/>
    </location>
</feature>
<dbReference type="GO" id="GO:0045944">
    <property type="term" value="P:positive regulation of transcription by RNA polymerase II"/>
    <property type="evidence" value="ECO:0000318"/>
    <property type="project" value="GO_Central"/>
</dbReference>
<keyword evidence="3 6" id="KW-0863">Zinc-finger</keyword>
<dbReference type="CDD" id="cd00202">
    <property type="entry name" value="ZnF_GATA"/>
    <property type="match status" value="2"/>
</dbReference>
<organism evidence="9 10">
    <name type="scientific">Chlamydomonas reinhardtii</name>
    <name type="common">Chlamydomonas smithii</name>
    <dbReference type="NCBI Taxonomy" id="3055"/>
    <lineage>
        <taxon>Eukaryota</taxon>
        <taxon>Viridiplantae</taxon>
        <taxon>Chlorophyta</taxon>
        <taxon>core chlorophytes</taxon>
        <taxon>Chlorophyceae</taxon>
        <taxon>CS clade</taxon>
        <taxon>Chlamydomonadales</taxon>
        <taxon>Chlamydomonadaceae</taxon>
        <taxon>Chlamydomonas</taxon>
    </lineage>
</organism>
<dbReference type="EMBL" id="CM008967">
    <property type="protein sequence ID" value="PNW81933.1"/>
    <property type="molecule type" value="Genomic_DNA"/>
</dbReference>
<dbReference type="InterPro" id="IPR013088">
    <property type="entry name" value="Znf_NHR/GATA"/>
</dbReference>
<feature type="compositionally biased region" description="Gly residues" evidence="7">
    <location>
        <begin position="76"/>
        <end position="90"/>
    </location>
</feature>
<accession>A0A2K3DN23</accession>
<feature type="region of interest" description="Disordered" evidence="7">
    <location>
        <begin position="825"/>
        <end position="848"/>
    </location>
</feature>
<evidence type="ECO:0000313" key="9">
    <source>
        <dbReference type="EMBL" id="PNW81933.1"/>
    </source>
</evidence>
<dbReference type="GeneID" id="5721925"/>
<dbReference type="PANTHER" id="PTHR10071:SF281">
    <property type="entry name" value="BOX A-BINDING FACTOR-RELATED"/>
    <property type="match status" value="1"/>
</dbReference>
<feature type="compositionally biased region" description="Low complexity" evidence="7">
    <location>
        <begin position="421"/>
        <end position="432"/>
    </location>
</feature>
<feature type="region of interest" description="Disordered" evidence="7">
    <location>
        <begin position="1031"/>
        <end position="1066"/>
    </location>
</feature>
<evidence type="ECO:0000256" key="3">
    <source>
        <dbReference type="ARBA" id="ARBA00022771"/>
    </source>
</evidence>
<dbReference type="GO" id="GO:0000122">
    <property type="term" value="P:negative regulation of transcription by RNA polymerase II"/>
    <property type="evidence" value="ECO:0000318"/>
    <property type="project" value="GO_Central"/>
</dbReference>
<evidence type="ECO:0000313" key="10">
    <source>
        <dbReference type="Proteomes" id="UP000006906"/>
    </source>
</evidence>
<dbReference type="PANTHER" id="PTHR10071">
    <property type="entry name" value="TRANSCRIPTION FACTOR GATA FAMILY MEMBER"/>
    <property type="match status" value="1"/>
</dbReference>
<dbReference type="GO" id="GO:0008270">
    <property type="term" value="F:zinc ion binding"/>
    <property type="evidence" value="ECO:0007669"/>
    <property type="project" value="UniProtKB-KW"/>
</dbReference>
<feature type="domain" description="GATA-type" evidence="8">
    <location>
        <begin position="18"/>
        <end position="72"/>
    </location>
</feature>
<dbReference type="ExpressionAtlas" id="A0A2K3DN23">
    <property type="expression patterns" value="baseline and differential"/>
</dbReference>
<feature type="region of interest" description="Disordered" evidence="7">
    <location>
        <begin position="1176"/>
        <end position="1208"/>
    </location>
</feature>
<reference evidence="9 10" key="1">
    <citation type="journal article" date="2007" name="Science">
        <title>The Chlamydomonas genome reveals the evolution of key animal and plant functions.</title>
        <authorList>
            <person name="Merchant S.S."/>
            <person name="Prochnik S.E."/>
            <person name="Vallon O."/>
            <person name="Harris E.H."/>
            <person name="Karpowicz S.J."/>
            <person name="Witman G.B."/>
            <person name="Terry A."/>
            <person name="Salamov A."/>
            <person name="Fritz-Laylin L.K."/>
            <person name="Marechal-Drouard L."/>
            <person name="Marshall W.F."/>
            <person name="Qu L.H."/>
            <person name="Nelson D.R."/>
            <person name="Sanderfoot A.A."/>
            <person name="Spalding M.H."/>
            <person name="Kapitonov V.V."/>
            <person name="Ren Q."/>
            <person name="Ferris P."/>
            <person name="Lindquist E."/>
            <person name="Shapiro H."/>
            <person name="Lucas S.M."/>
            <person name="Grimwood J."/>
            <person name="Schmutz J."/>
            <person name="Cardol P."/>
            <person name="Cerutti H."/>
            <person name="Chanfreau G."/>
            <person name="Chen C.L."/>
            <person name="Cognat V."/>
            <person name="Croft M.T."/>
            <person name="Dent R."/>
            <person name="Dutcher S."/>
            <person name="Fernandez E."/>
            <person name="Fukuzawa H."/>
            <person name="Gonzalez-Ballester D."/>
            <person name="Gonzalez-Halphen D."/>
            <person name="Hallmann A."/>
            <person name="Hanikenne M."/>
            <person name="Hippler M."/>
            <person name="Inwood W."/>
            <person name="Jabbari K."/>
            <person name="Kalanon M."/>
            <person name="Kuras R."/>
            <person name="Lefebvre P.A."/>
            <person name="Lemaire S.D."/>
            <person name="Lobanov A.V."/>
            <person name="Lohr M."/>
            <person name="Manuell A."/>
            <person name="Meier I."/>
            <person name="Mets L."/>
            <person name="Mittag M."/>
            <person name="Mittelmeier T."/>
            <person name="Moroney J.V."/>
            <person name="Moseley J."/>
            <person name="Napoli C."/>
            <person name="Nedelcu A.M."/>
            <person name="Niyogi K."/>
            <person name="Novoselov S.V."/>
            <person name="Paulsen I.T."/>
            <person name="Pazour G."/>
            <person name="Purton S."/>
            <person name="Ral J.P."/>
            <person name="Riano-Pachon D.M."/>
            <person name="Riekhof W."/>
            <person name="Rymarquis L."/>
            <person name="Schroda M."/>
            <person name="Stern D."/>
            <person name="Umen J."/>
            <person name="Willows R."/>
            <person name="Wilson N."/>
            <person name="Zimmer S.L."/>
            <person name="Allmer J."/>
            <person name="Balk J."/>
            <person name="Bisova K."/>
            <person name="Chen C.J."/>
            <person name="Elias M."/>
            <person name="Gendler K."/>
            <person name="Hauser C."/>
            <person name="Lamb M.R."/>
            <person name="Ledford H."/>
            <person name="Long J.C."/>
            <person name="Minagawa J."/>
            <person name="Page M.D."/>
            <person name="Pan J."/>
            <person name="Pootakham W."/>
            <person name="Roje S."/>
            <person name="Rose A."/>
            <person name="Stahlberg E."/>
            <person name="Terauchi A.M."/>
            <person name="Yang P."/>
            <person name="Ball S."/>
            <person name="Bowler C."/>
            <person name="Dieckmann C.L."/>
            <person name="Gladyshev V.N."/>
            <person name="Green P."/>
            <person name="Jorgensen R."/>
            <person name="Mayfield S."/>
            <person name="Mueller-Roeber B."/>
            <person name="Rajamani S."/>
            <person name="Sayre R.T."/>
            <person name="Brokstein P."/>
            <person name="Dubchak I."/>
            <person name="Goodstein D."/>
            <person name="Hornick L."/>
            <person name="Huang Y.W."/>
            <person name="Jhaveri J."/>
            <person name="Luo Y."/>
            <person name="Martinez D."/>
            <person name="Ngau W.C."/>
            <person name="Otillar B."/>
            <person name="Poliakov A."/>
            <person name="Porter A."/>
            <person name="Szajkowski L."/>
            <person name="Werner G."/>
            <person name="Zhou K."/>
            <person name="Grigoriev I.V."/>
            <person name="Rokhsar D.S."/>
            <person name="Grossman A.R."/>
        </authorList>
    </citation>
    <scope>NUCLEOTIDE SEQUENCE [LARGE SCALE GENOMIC DNA]</scope>
    <source>
        <strain evidence="10">CC-503</strain>
    </source>
</reference>
<dbReference type="InterPro" id="IPR000679">
    <property type="entry name" value="Znf_GATA"/>
</dbReference>
<feature type="region of interest" description="Disordered" evidence="7">
    <location>
        <begin position="1224"/>
        <end position="1270"/>
    </location>
</feature>
<dbReference type="Gramene" id="PNW81933">
    <property type="protein sequence ID" value="PNW81933"/>
    <property type="gene ID" value="CHLRE_06g266850v5"/>
</dbReference>